<evidence type="ECO:0000256" key="2">
    <source>
        <dbReference type="ARBA" id="ARBA00022840"/>
    </source>
</evidence>
<comment type="caution">
    <text evidence="4">The sequence shown here is derived from an EMBL/GenBank/DDBJ whole genome shotgun (WGS) entry which is preliminary data.</text>
</comment>
<evidence type="ECO:0000313" key="4">
    <source>
        <dbReference type="EMBL" id="GER86625.1"/>
    </source>
</evidence>
<keyword evidence="2" id="KW-0067">ATP-binding</keyword>
<gene>
    <name evidence="4" type="ORF">KDW_07870</name>
</gene>
<proteinExistence type="predicted"/>
<evidence type="ECO:0000313" key="5">
    <source>
        <dbReference type="Proteomes" id="UP000326912"/>
    </source>
</evidence>
<dbReference type="InterPro" id="IPR033756">
    <property type="entry name" value="YlxH/NBP35"/>
</dbReference>
<evidence type="ECO:0000256" key="3">
    <source>
        <dbReference type="SAM" id="MobiDB-lite"/>
    </source>
</evidence>
<keyword evidence="1" id="KW-0547">Nucleotide-binding</keyword>
<feature type="compositionally biased region" description="Polar residues" evidence="3">
    <location>
        <begin position="94"/>
        <end position="103"/>
    </location>
</feature>
<organism evidence="4 5">
    <name type="scientific">Dictyobacter vulcani</name>
    <dbReference type="NCBI Taxonomy" id="2607529"/>
    <lineage>
        <taxon>Bacteria</taxon>
        <taxon>Bacillati</taxon>
        <taxon>Chloroflexota</taxon>
        <taxon>Ktedonobacteria</taxon>
        <taxon>Ktedonobacterales</taxon>
        <taxon>Dictyobacteraceae</taxon>
        <taxon>Dictyobacter</taxon>
    </lineage>
</organism>
<feature type="region of interest" description="Disordered" evidence="3">
    <location>
        <begin position="92"/>
        <end position="117"/>
    </location>
</feature>
<dbReference type="SUPFAM" id="SSF52540">
    <property type="entry name" value="P-loop containing nucleoside triphosphate hydrolases"/>
    <property type="match status" value="1"/>
</dbReference>
<dbReference type="AlphaFoldDB" id="A0A5J4KGJ9"/>
<evidence type="ECO:0000256" key="1">
    <source>
        <dbReference type="ARBA" id="ARBA00022741"/>
    </source>
</evidence>
<accession>A0A5J4KGJ9</accession>
<dbReference type="Proteomes" id="UP000326912">
    <property type="component" value="Unassembled WGS sequence"/>
</dbReference>
<dbReference type="GO" id="GO:0005524">
    <property type="term" value="F:ATP binding"/>
    <property type="evidence" value="ECO:0007669"/>
    <property type="project" value="UniProtKB-KW"/>
</dbReference>
<dbReference type="InterPro" id="IPR044304">
    <property type="entry name" value="NUBPL-like"/>
</dbReference>
<dbReference type="InterPro" id="IPR027417">
    <property type="entry name" value="P-loop_NTPase"/>
</dbReference>
<dbReference type="PANTHER" id="PTHR42961:SF2">
    <property type="entry name" value="IRON-SULFUR PROTEIN NUBPL"/>
    <property type="match status" value="1"/>
</dbReference>
<dbReference type="EMBL" id="BKZW01000001">
    <property type="protein sequence ID" value="GER86625.1"/>
    <property type="molecule type" value="Genomic_DNA"/>
</dbReference>
<protein>
    <submittedName>
        <fullName evidence="4">Uncharacterized protein</fullName>
    </submittedName>
</protein>
<dbReference type="GO" id="GO:0016226">
    <property type="term" value="P:iron-sulfur cluster assembly"/>
    <property type="evidence" value="ECO:0007669"/>
    <property type="project" value="InterPro"/>
</dbReference>
<reference evidence="4 5" key="1">
    <citation type="submission" date="2019-10" db="EMBL/GenBank/DDBJ databases">
        <title>Dictyobacter vulcani sp. nov., within the class Ktedonobacteria, isolated from soil of volcanic Mt. Zao.</title>
        <authorList>
            <person name="Zheng Y."/>
            <person name="Wang C.M."/>
            <person name="Sakai Y."/>
            <person name="Abe K."/>
            <person name="Yokota A."/>
            <person name="Yabe S."/>
        </authorList>
    </citation>
    <scope>NUCLEOTIDE SEQUENCE [LARGE SCALE GENOMIC DNA]</scope>
    <source>
        <strain evidence="4 5">W12</strain>
    </source>
</reference>
<dbReference type="Gene3D" id="3.40.50.300">
    <property type="entry name" value="P-loop containing nucleotide triphosphate hydrolases"/>
    <property type="match status" value="1"/>
</dbReference>
<dbReference type="GO" id="GO:0051539">
    <property type="term" value="F:4 iron, 4 sulfur cluster binding"/>
    <property type="evidence" value="ECO:0007669"/>
    <property type="project" value="TreeGrafter"/>
</dbReference>
<dbReference type="PANTHER" id="PTHR42961">
    <property type="entry name" value="IRON-SULFUR PROTEIN NUBPL"/>
    <property type="match status" value="1"/>
</dbReference>
<name>A0A5J4KGJ9_9CHLR</name>
<feature type="compositionally biased region" description="Basic and acidic residues" evidence="3">
    <location>
        <begin position="106"/>
        <end position="117"/>
    </location>
</feature>
<sequence length="117" mass="12792">MFQRANVPVLGVVQNMDGFVCPHCGQAVAIFPESHEHRHQLDELPCLGRIPLDPVAVTNGDKGYPIVVSLADSPVALAFEQVAVQVVQQLAARKSQSVDQHTTAAPDKEEDMHERED</sequence>
<keyword evidence="5" id="KW-1185">Reference proteome</keyword>
<dbReference type="Pfam" id="PF10609">
    <property type="entry name" value="ParA"/>
    <property type="match status" value="1"/>
</dbReference>